<dbReference type="NCBIfam" id="TIGR00474">
    <property type="entry name" value="selA"/>
    <property type="match status" value="1"/>
</dbReference>
<dbReference type="Gene3D" id="3.40.640.10">
    <property type="entry name" value="Type I PLP-dependent aspartate aminotransferase-like (Major domain)"/>
    <property type="match status" value="1"/>
</dbReference>
<dbReference type="HAMAP" id="MF_00423">
    <property type="entry name" value="SelA"/>
    <property type="match status" value="1"/>
</dbReference>
<dbReference type="GO" id="GO:0004125">
    <property type="term" value="F:L-seryl-tRNA(Sec) selenium transferase activity"/>
    <property type="evidence" value="ECO:0007669"/>
    <property type="project" value="UniProtKB-UniRule"/>
</dbReference>
<evidence type="ECO:0000256" key="1">
    <source>
        <dbReference type="ARBA" id="ARBA00001933"/>
    </source>
</evidence>
<keyword evidence="12" id="KW-1185">Reference proteome</keyword>
<evidence type="ECO:0000259" key="10">
    <source>
        <dbReference type="Pfam" id="PF12390"/>
    </source>
</evidence>
<evidence type="ECO:0000256" key="9">
    <source>
        <dbReference type="PIRSR" id="PIRSR618319-50"/>
    </source>
</evidence>
<dbReference type="InterPro" id="IPR015424">
    <property type="entry name" value="PyrdxlP-dep_Trfase"/>
</dbReference>
<evidence type="ECO:0000256" key="7">
    <source>
        <dbReference type="ARBA" id="ARBA00044507"/>
    </source>
</evidence>
<evidence type="ECO:0000256" key="8">
    <source>
        <dbReference type="HAMAP-Rule" id="MF_00423"/>
    </source>
</evidence>
<comment type="catalytic activity">
    <reaction evidence="8">
        <text>L-seryl-tRNA(Sec) + selenophosphate + H(+) = L-selenocysteinyl-tRNA(Sec) + phosphate</text>
        <dbReference type="Rhea" id="RHEA:22728"/>
        <dbReference type="Rhea" id="RHEA-COMP:9742"/>
        <dbReference type="Rhea" id="RHEA-COMP:9743"/>
        <dbReference type="ChEBI" id="CHEBI:15378"/>
        <dbReference type="ChEBI" id="CHEBI:16144"/>
        <dbReference type="ChEBI" id="CHEBI:43474"/>
        <dbReference type="ChEBI" id="CHEBI:78533"/>
        <dbReference type="ChEBI" id="CHEBI:78573"/>
        <dbReference type="EC" id="2.9.1.1"/>
    </reaction>
</comment>
<dbReference type="InterPro" id="IPR004534">
    <property type="entry name" value="SelA_trans"/>
</dbReference>
<dbReference type="PANTHER" id="PTHR32328">
    <property type="entry name" value="L-SERYL-TRNA(SEC) SELENIUM TRANSFERASE"/>
    <property type="match status" value="1"/>
</dbReference>
<dbReference type="GO" id="GO:0001514">
    <property type="term" value="P:selenocysteine incorporation"/>
    <property type="evidence" value="ECO:0007669"/>
    <property type="project" value="UniProtKB-UniRule"/>
</dbReference>
<accession>E6L0D2</accession>
<dbReference type="InterPro" id="IPR015421">
    <property type="entry name" value="PyrdxlP-dep_Trfase_major"/>
</dbReference>
<dbReference type="AlphaFoldDB" id="E6L0D2"/>
<evidence type="ECO:0000256" key="5">
    <source>
        <dbReference type="ARBA" id="ARBA00022917"/>
    </source>
</evidence>
<reference evidence="11 12" key="1">
    <citation type="submission" date="2010-12" db="EMBL/GenBank/DDBJ databases">
        <authorList>
            <person name="Muzny D."/>
            <person name="Qin X."/>
            <person name="Deng J."/>
            <person name="Jiang H."/>
            <person name="Liu Y."/>
            <person name="Qu J."/>
            <person name="Song X.-Z."/>
            <person name="Zhang L."/>
            <person name="Thornton R."/>
            <person name="Coyle M."/>
            <person name="Francisco L."/>
            <person name="Jackson L."/>
            <person name="Javaid M."/>
            <person name="Korchina V."/>
            <person name="Kovar C."/>
            <person name="Mata R."/>
            <person name="Mathew T."/>
            <person name="Ngo R."/>
            <person name="Nguyen L."/>
            <person name="Nguyen N."/>
            <person name="Okwuonu G."/>
            <person name="Ongeri F."/>
            <person name="Pham C."/>
            <person name="Simmons D."/>
            <person name="Wilczek-Boney K."/>
            <person name="Hale W."/>
            <person name="Jakkamsetti A."/>
            <person name="Pham P."/>
            <person name="Ruth R."/>
            <person name="San Lucas F."/>
            <person name="Warren J."/>
            <person name="Zhang J."/>
            <person name="Zhao Z."/>
            <person name="Zhou C."/>
            <person name="Zhu D."/>
            <person name="Lee S."/>
            <person name="Bess C."/>
            <person name="Blankenburg K."/>
            <person name="Forbes L."/>
            <person name="Fu Q."/>
            <person name="Gubbala S."/>
            <person name="Hirani K."/>
            <person name="Jayaseelan J.C."/>
            <person name="Lara F."/>
            <person name="Munidasa M."/>
            <person name="Palculict T."/>
            <person name="Patil S."/>
            <person name="Pu L.-L."/>
            <person name="Saada N."/>
            <person name="Tang L."/>
            <person name="Weissenberger G."/>
            <person name="Zhu Y."/>
            <person name="Hemphill L."/>
            <person name="Shang Y."/>
            <person name="Youmans B."/>
            <person name="Ayvaz T."/>
            <person name="Ross M."/>
            <person name="Santibanez J."/>
            <person name="Aqrawi P."/>
            <person name="Gross S."/>
            <person name="Joshi V."/>
            <person name="Fowler G."/>
            <person name="Nazareth L."/>
            <person name="Reid J."/>
            <person name="Worley K."/>
            <person name="Petrosino J."/>
            <person name="Highlander S."/>
            <person name="Gibbs R."/>
        </authorList>
    </citation>
    <scope>NUCLEOTIDE SEQUENCE [LARGE SCALE GENOMIC DNA]</scope>
    <source>
        <strain evidence="11 12">ATCC 33393</strain>
    </source>
</reference>
<dbReference type="EMBL" id="AEPS01000015">
    <property type="protein sequence ID" value="EFU66789.1"/>
    <property type="molecule type" value="Genomic_DNA"/>
</dbReference>
<dbReference type="STRING" id="739.GCA_001059425_01469"/>
<comment type="pathway">
    <text evidence="8">Aminoacyl-tRNA biosynthesis; selenocysteinyl-tRNA(Sec) biosynthesis; selenocysteinyl-tRNA(Sec) from L-seryl-tRNA(Sec) (bacterial route): step 1/1.</text>
</comment>
<comment type="caution">
    <text evidence="11">The sequence shown here is derived from an EMBL/GenBank/DDBJ whole genome shotgun (WGS) entry which is preliminary data.</text>
</comment>
<evidence type="ECO:0000256" key="6">
    <source>
        <dbReference type="ARBA" id="ARBA00023266"/>
    </source>
</evidence>
<evidence type="ECO:0000256" key="3">
    <source>
        <dbReference type="ARBA" id="ARBA00022679"/>
    </source>
</evidence>
<dbReference type="EC" id="2.9.1.1" evidence="8"/>
<dbReference type="Proteomes" id="UP000032871">
    <property type="component" value="Unassembled WGS sequence"/>
</dbReference>
<keyword evidence="4 8" id="KW-0663">Pyridoxal phosphate</keyword>
<keyword evidence="5 8" id="KW-0648">Protein biosynthesis</keyword>
<evidence type="ECO:0000313" key="11">
    <source>
        <dbReference type="EMBL" id="EFU66789.1"/>
    </source>
</evidence>
<organism evidence="11 12">
    <name type="scientific">Aggregatibacter segnis ATCC 33393</name>
    <dbReference type="NCBI Taxonomy" id="888057"/>
    <lineage>
        <taxon>Bacteria</taxon>
        <taxon>Pseudomonadati</taxon>
        <taxon>Pseudomonadota</taxon>
        <taxon>Gammaproteobacteria</taxon>
        <taxon>Pasteurellales</taxon>
        <taxon>Pasteurellaceae</taxon>
        <taxon>Aggregatibacter</taxon>
    </lineage>
</organism>
<evidence type="ECO:0000256" key="4">
    <source>
        <dbReference type="ARBA" id="ARBA00022898"/>
    </source>
</evidence>
<comment type="function">
    <text evidence="8">Converts seryl-tRNA(Sec) to selenocysteinyl-tRNA(Sec) required for selenoprotein biosynthesis.</text>
</comment>
<dbReference type="GO" id="GO:0001717">
    <property type="term" value="P:conversion of seryl-tRNAsec to selenocys-tRNAsec"/>
    <property type="evidence" value="ECO:0007669"/>
    <property type="project" value="UniProtKB-UniRule"/>
</dbReference>
<dbReference type="SUPFAM" id="SSF53383">
    <property type="entry name" value="PLP-dependent transferases"/>
    <property type="match status" value="1"/>
</dbReference>
<comment type="similarity">
    <text evidence="7 8">Belongs to the SelA family.</text>
</comment>
<comment type="subcellular location">
    <subcellularLocation>
        <location evidence="8">Cytoplasm</location>
    </subcellularLocation>
</comment>
<feature type="modified residue" description="N6-(pyridoxal phosphate)lysine" evidence="8 9">
    <location>
        <position position="324"/>
    </location>
</feature>
<dbReference type="Pfam" id="PF03841">
    <property type="entry name" value="SelA"/>
    <property type="match status" value="1"/>
</dbReference>
<dbReference type="InterPro" id="IPR025862">
    <property type="entry name" value="SelA_trans_N_dom"/>
</dbReference>
<dbReference type="Pfam" id="PF12390">
    <property type="entry name" value="Se-cys_synth_N"/>
    <property type="match status" value="1"/>
</dbReference>
<protein>
    <recommendedName>
        <fullName evidence="8">L-seryl-tRNA(Sec) selenium transferase</fullName>
        <ecNumber evidence="8">2.9.1.1</ecNumber>
    </recommendedName>
    <alternativeName>
        <fullName evidence="8">Selenocysteine synthase</fullName>
        <shortName evidence="8">Sec synthase</shortName>
    </alternativeName>
    <alternativeName>
        <fullName evidence="8">Selenocysteinyl-tRNA(Sec) synthase</fullName>
    </alternativeName>
</protein>
<evidence type="ECO:0000313" key="12">
    <source>
        <dbReference type="Proteomes" id="UP000032871"/>
    </source>
</evidence>
<dbReference type="UniPathway" id="UPA00906">
    <property type="reaction ID" value="UER00896"/>
</dbReference>
<keyword evidence="2 8" id="KW-0963">Cytoplasm</keyword>
<dbReference type="FunFam" id="3.40.640.10:FF:000028">
    <property type="entry name" value="L-seryl-tRNA(Sec) selenium transferase"/>
    <property type="match status" value="1"/>
</dbReference>
<keyword evidence="3 8" id="KW-0808">Transferase</keyword>
<dbReference type="HOGENOM" id="CLU_038142_1_0_6"/>
<feature type="domain" description="L-seryl-tRNA selenium transferase N-terminal" evidence="10">
    <location>
        <begin position="37"/>
        <end position="74"/>
    </location>
</feature>
<dbReference type="PANTHER" id="PTHR32328:SF0">
    <property type="entry name" value="L-SERYL-TRNA(SEC) SELENIUM TRANSFERASE"/>
    <property type="match status" value="1"/>
</dbReference>
<comment type="cofactor">
    <cofactor evidence="1 8 9">
        <name>pyridoxal 5'-phosphate</name>
        <dbReference type="ChEBI" id="CHEBI:597326"/>
    </cofactor>
</comment>
<name>E6L0D2_9PAST</name>
<dbReference type="InterPro" id="IPR018319">
    <property type="entry name" value="SelA-like"/>
</dbReference>
<evidence type="ECO:0000256" key="2">
    <source>
        <dbReference type="ARBA" id="ARBA00022490"/>
    </source>
</evidence>
<sequence>MRTQKQRRNQVSRLIIPAKNANLTPEKGIIMSALYQALPAVDKLLKTPQGEQFVAEFGHSATVNVCRDLLQQAREHIKHHENLPHFLQTDDATFQYIRQQLLLQQQVNIKSVHNLTGTVLHTNLGRALWSPAAQQAALDAMQGNVALEYDLAAGERSHRDNYISDLLQQLTGAEAACVVNNNAAAVLLMLATFAQGKEVIISRGELIEIGGAFRIPDIMAQAGCKLVEVGTTNRTHLKDYRNAINENTAFLMKVHSSNYQICGFTHSVDEQELAELGKEFGIPVITDLGSGALIDLKQFNLPEEPTVQEKLQQGLDLISFSGDKLLGGPQAGIIVGKKALIQQLQAHPLKRVLRCDKVTLAGLEATLRLYLQPEKITEKLTALHLLTQPIPQLQAQAEQLKVRLENRLNADYVIAIEPSEAQVGSGSQPLARIPSVAVTIAPATEKMPTKTTALFARLLALPQPVIGRIERDKIWLDLRSLANLERLLNTLEAL</sequence>
<gene>
    <name evidence="8" type="primary">selA</name>
    <name evidence="11" type="ORF">HMPREF9064_1932</name>
</gene>
<dbReference type="GO" id="GO:0005737">
    <property type="term" value="C:cytoplasm"/>
    <property type="evidence" value="ECO:0007669"/>
    <property type="project" value="UniProtKB-SubCell"/>
</dbReference>
<keyword evidence="6 8" id="KW-0711">Selenium</keyword>
<dbReference type="Gene3D" id="3.90.1150.180">
    <property type="match status" value="1"/>
</dbReference>
<proteinExistence type="inferred from homology"/>